<dbReference type="PANTHER" id="PTHR10281:SF72">
    <property type="entry name" value="NEUDESIN"/>
    <property type="match status" value="1"/>
</dbReference>
<dbReference type="GO" id="GO:0046872">
    <property type="term" value="F:metal ion binding"/>
    <property type="evidence" value="ECO:0007669"/>
    <property type="project" value="UniProtKB-KW"/>
</dbReference>
<dbReference type="InterPro" id="IPR001199">
    <property type="entry name" value="Cyt_B5-like_heme/steroid-bd"/>
</dbReference>
<evidence type="ECO:0000256" key="6">
    <source>
        <dbReference type="ARBA" id="ARBA00038357"/>
    </source>
</evidence>
<comment type="subcellular location">
    <subcellularLocation>
        <location evidence="1">Endoplasmic reticulum</location>
    </subcellularLocation>
</comment>
<dbReference type="GO" id="GO:0005783">
    <property type="term" value="C:endoplasmic reticulum"/>
    <property type="evidence" value="ECO:0007669"/>
    <property type="project" value="UniProtKB-SubCell"/>
</dbReference>
<dbReference type="PANTHER" id="PTHR10281">
    <property type="entry name" value="MEMBRANE-ASSOCIATED PROGESTERONE RECEPTOR COMPONENT-RELATED"/>
    <property type="match status" value="1"/>
</dbReference>
<feature type="compositionally biased region" description="Polar residues" evidence="7">
    <location>
        <begin position="156"/>
        <end position="177"/>
    </location>
</feature>
<evidence type="ECO:0000256" key="2">
    <source>
        <dbReference type="ARBA" id="ARBA00022617"/>
    </source>
</evidence>
<keyword evidence="4" id="KW-0256">Endoplasmic reticulum</keyword>
<name>A0A7S0ZAR0_9RHOD</name>
<dbReference type="Gene3D" id="3.10.120.10">
    <property type="entry name" value="Cytochrome b5-like heme/steroid binding domain"/>
    <property type="match status" value="1"/>
</dbReference>
<evidence type="ECO:0000313" key="9">
    <source>
        <dbReference type="EMBL" id="CAD8815933.1"/>
    </source>
</evidence>
<evidence type="ECO:0000256" key="1">
    <source>
        <dbReference type="ARBA" id="ARBA00004240"/>
    </source>
</evidence>
<proteinExistence type="inferred from homology"/>
<keyword evidence="3" id="KW-0479">Metal-binding</keyword>
<evidence type="ECO:0000256" key="3">
    <source>
        <dbReference type="ARBA" id="ARBA00022723"/>
    </source>
</evidence>
<organism evidence="9">
    <name type="scientific">Timspurckia oligopyrenoides</name>
    <dbReference type="NCBI Taxonomy" id="708627"/>
    <lineage>
        <taxon>Eukaryota</taxon>
        <taxon>Rhodophyta</taxon>
        <taxon>Bangiophyceae</taxon>
        <taxon>Porphyridiales</taxon>
        <taxon>Porphyridiaceae</taxon>
        <taxon>Timspurckia</taxon>
    </lineage>
</organism>
<evidence type="ECO:0000256" key="5">
    <source>
        <dbReference type="ARBA" id="ARBA00023004"/>
    </source>
</evidence>
<gene>
    <name evidence="9" type="ORF">TOLI1172_LOCUS321</name>
</gene>
<dbReference type="SUPFAM" id="SSF55856">
    <property type="entry name" value="Cytochrome b5-like heme/steroid binding domain"/>
    <property type="match status" value="1"/>
</dbReference>
<keyword evidence="2" id="KW-0349">Heme</keyword>
<dbReference type="InterPro" id="IPR036400">
    <property type="entry name" value="Cyt_B5-like_heme/steroid_sf"/>
</dbReference>
<dbReference type="EMBL" id="HBFP01000434">
    <property type="protein sequence ID" value="CAD8815933.1"/>
    <property type="molecule type" value="Transcribed_RNA"/>
</dbReference>
<dbReference type="InterPro" id="IPR050577">
    <property type="entry name" value="MAPR/NEUFC/NENF-like"/>
</dbReference>
<accession>A0A7S0ZAR0</accession>
<sequence>MDWVIVCAVLIIIAGITILTVGNQRSTQSKPKSSPSTRSGSLPPPKSDVFTSAQLLSFNGINNQPVYIAVQNPFDTSEITVFDMTSGIDFYGPGSPYHVFAGRHASHGLAMSSTDRNDVEGDLNKLSASELDTLTQWYLKFESKYPKVGLLRENESGSSAGTTSHPQSVDSVQRKNQ</sequence>
<protein>
    <recommendedName>
        <fullName evidence="8">Cytochrome b5 heme-binding domain-containing protein</fullName>
    </recommendedName>
</protein>
<evidence type="ECO:0000259" key="8">
    <source>
        <dbReference type="SMART" id="SM01117"/>
    </source>
</evidence>
<dbReference type="AlphaFoldDB" id="A0A7S0ZAR0"/>
<feature type="region of interest" description="Disordered" evidence="7">
    <location>
        <begin position="152"/>
        <end position="177"/>
    </location>
</feature>
<reference evidence="9" key="1">
    <citation type="submission" date="2021-01" db="EMBL/GenBank/DDBJ databases">
        <authorList>
            <person name="Corre E."/>
            <person name="Pelletier E."/>
            <person name="Niang G."/>
            <person name="Scheremetjew M."/>
            <person name="Finn R."/>
            <person name="Kale V."/>
            <person name="Holt S."/>
            <person name="Cochrane G."/>
            <person name="Meng A."/>
            <person name="Brown T."/>
            <person name="Cohen L."/>
        </authorList>
    </citation>
    <scope>NUCLEOTIDE SEQUENCE</scope>
    <source>
        <strain evidence="9">CCMP3278</strain>
    </source>
</reference>
<dbReference type="SMART" id="SM01117">
    <property type="entry name" value="Cyt-b5"/>
    <property type="match status" value="1"/>
</dbReference>
<evidence type="ECO:0000256" key="4">
    <source>
        <dbReference type="ARBA" id="ARBA00022824"/>
    </source>
</evidence>
<keyword evidence="5" id="KW-0408">Iron</keyword>
<feature type="compositionally biased region" description="Low complexity" evidence="7">
    <location>
        <begin position="24"/>
        <end position="41"/>
    </location>
</feature>
<feature type="domain" description="Cytochrome b5 heme-binding" evidence="8">
    <location>
        <begin position="50"/>
        <end position="152"/>
    </location>
</feature>
<comment type="similarity">
    <text evidence="6">Belongs to the cytochrome b5 family. MAPR subfamily.</text>
</comment>
<evidence type="ECO:0000256" key="7">
    <source>
        <dbReference type="SAM" id="MobiDB-lite"/>
    </source>
</evidence>
<dbReference type="GO" id="GO:0016020">
    <property type="term" value="C:membrane"/>
    <property type="evidence" value="ECO:0007669"/>
    <property type="project" value="TreeGrafter"/>
</dbReference>
<feature type="region of interest" description="Disordered" evidence="7">
    <location>
        <begin position="24"/>
        <end position="45"/>
    </location>
</feature>